<comment type="caution">
    <text evidence="2">The sequence shown here is derived from an EMBL/GenBank/DDBJ whole genome shotgun (WGS) entry which is preliminary data.</text>
</comment>
<dbReference type="EMBL" id="CARXXK010000001">
    <property type="protein sequence ID" value="CAI6348647.1"/>
    <property type="molecule type" value="Genomic_DNA"/>
</dbReference>
<dbReference type="Proteomes" id="UP001160148">
    <property type="component" value="Unassembled WGS sequence"/>
</dbReference>
<feature type="chain" id="PRO_5043650993" description="Lipocalin/cytosolic fatty-acid binding domain-containing protein" evidence="1">
    <location>
        <begin position="25"/>
        <end position="228"/>
    </location>
</feature>
<evidence type="ECO:0000313" key="2">
    <source>
        <dbReference type="EMBL" id="CAI6348647.1"/>
    </source>
</evidence>
<evidence type="ECO:0000256" key="1">
    <source>
        <dbReference type="SAM" id="SignalP"/>
    </source>
</evidence>
<proteinExistence type="predicted"/>
<accession>A0AAV0W095</accession>
<feature type="signal peptide" evidence="1">
    <location>
        <begin position="1"/>
        <end position="24"/>
    </location>
</feature>
<dbReference type="AlphaFoldDB" id="A0AAV0W095"/>
<reference evidence="2 3" key="1">
    <citation type="submission" date="2023-01" db="EMBL/GenBank/DDBJ databases">
        <authorList>
            <person name="Whitehead M."/>
        </authorList>
    </citation>
    <scope>NUCLEOTIDE SEQUENCE [LARGE SCALE GENOMIC DNA]</scope>
</reference>
<evidence type="ECO:0000313" key="3">
    <source>
        <dbReference type="Proteomes" id="UP001160148"/>
    </source>
</evidence>
<organism evidence="2 3">
    <name type="scientific">Macrosiphum euphorbiae</name>
    <name type="common">potato aphid</name>
    <dbReference type="NCBI Taxonomy" id="13131"/>
    <lineage>
        <taxon>Eukaryota</taxon>
        <taxon>Metazoa</taxon>
        <taxon>Ecdysozoa</taxon>
        <taxon>Arthropoda</taxon>
        <taxon>Hexapoda</taxon>
        <taxon>Insecta</taxon>
        <taxon>Pterygota</taxon>
        <taxon>Neoptera</taxon>
        <taxon>Paraneoptera</taxon>
        <taxon>Hemiptera</taxon>
        <taxon>Sternorrhyncha</taxon>
        <taxon>Aphidomorpha</taxon>
        <taxon>Aphidoidea</taxon>
        <taxon>Aphididae</taxon>
        <taxon>Macrosiphini</taxon>
        <taxon>Macrosiphum</taxon>
    </lineage>
</organism>
<protein>
    <recommendedName>
        <fullName evidence="4">Lipocalin/cytosolic fatty-acid binding domain-containing protein</fullName>
    </recommendedName>
</protein>
<gene>
    <name evidence="2" type="ORF">MEUPH1_LOCUS5302</name>
</gene>
<keyword evidence="3" id="KW-1185">Reference proteome</keyword>
<keyword evidence="1" id="KW-0732">Signal</keyword>
<sequence>MNKLSVFSAIVIILGGECFHGTNAEYSIETTNFTGMWYAVMATGCQDGKDCNIFTNNEKPCECTSALFVALQENGWLVYMNSINNQSSTVTIDMGGAAPAADDKTIQGFIFSRATVPLSVIAASECSITENVIGKQFFLRYRITIIGSSEKDGYMITTMAEIDESNKDKGNPLTVIWCHNKTPGKDTIWRHIVEHFKSLQLDIHQLKFINQIGCKYPTENQYNEMFFC</sequence>
<evidence type="ECO:0008006" key="4">
    <source>
        <dbReference type="Google" id="ProtNLM"/>
    </source>
</evidence>
<name>A0AAV0W095_9HEMI</name>